<evidence type="ECO:0000313" key="2">
    <source>
        <dbReference type="Proteomes" id="UP001305414"/>
    </source>
</evidence>
<protein>
    <submittedName>
        <fullName evidence="1">Uncharacterized protein</fullName>
    </submittedName>
</protein>
<dbReference type="EMBL" id="JAWHQM010000002">
    <property type="protein sequence ID" value="KAK5624873.1"/>
    <property type="molecule type" value="Genomic_DNA"/>
</dbReference>
<dbReference type="Proteomes" id="UP001305414">
    <property type="component" value="Unassembled WGS sequence"/>
</dbReference>
<sequence length="70" mass="7585">MRPRLQRTWARDGSCQAWPLLASLASAVISPRGGIAIVSAAANQTPRWVVPEQTGADQRLPDCPFRQEGA</sequence>
<name>A0AAN7UAZ1_9PEZI</name>
<comment type="caution">
    <text evidence="1">The sequence shown here is derived from an EMBL/GenBank/DDBJ whole genome shotgun (WGS) entry which is preliminary data.</text>
</comment>
<gene>
    <name evidence="1" type="ORF">RRF57_000589</name>
</gene>
<evidence type="ECO:0000313" key="1">
    <source>
        <dbReference type="EMBL" id="KAK5624873.1"/>
    </source>
</evidence>
<organism evidence="1 2">
    <name type="scientific">Xylaria bambusicola</name>
    <dbReference type="NCBI Taxonomy" id="326684"/>
    <lineage>
        <taxon>Eukaryota</taxon>
        <taxon>Fungi</taxon>
        <taxon>Dikarya</taxon>
        <taxon>Ascomycota</taxon>
        <taxon>Pezizomycotina</taxon>
        <taxon>Sordariomycetes</taxon>
        <taxon>Xylariomycetidae</taxon>
        <taxon>Xylariales</taxon>
        <taxon>Xylariaceae</taxon>
        <taxon>Xylaria</taxon>
    </lineage>
</organism>
<accession>A0AAN7UAZ1</accession>
<keyword evidence="2" id="KW-1185">Reference proteome</keyword>
<proteinExistence type="predicted"/>
<reference evidence="1 2" key="1">
    <citation type="submission" date="2023-10" db="EMBL/GenBank/DDBJ databases">
        <title>Draft genome sequence of Xylaria bambusicola isolate GMP-LS, the root and basal stem rot pathogen of sugarcane in Indonesia.</title>
        <authorList>
            <person name="Selvaraj P."/>
            <person name="Muralishankar V."/>
            <person name="Muruganantham S."/>
            <person name="Sp S."/>
            <person name="Haryani S."/>
            <person name="Lau K.J.X."/>
            <person name="Naqvi N.I."/>
        </authorList>
    </citation>
    <scope>NUCLEOTIDE SEQUENCE [LARGE SCALE GENOMIC DNA]</scope>
    <source>
        <strain evidence="1">GMP-LS</strain>
    </source>
</reference>
<dbReference type="AlphaFoldDB" id="A0AAN7UAZ1"/>